<dbReference type="HOGENOM" id="CLU_138441_0_0_7"/>
<gene>
    <name evidence="1" type="ordered locus">Ppro_3856</name>
</gene>
<geneLocation type="plasmid" evidence="1 2">
    <name>pPRO2</name>
</geneLocation>
<reference evidence="1 2" key="1">
    <citation type="submission" date="2006-10" db="EMBL/GenBank/DDBJ databases">
        <title>Complete sequence of plasmid pPRO2 of Pelobacter propionicus DSM 2379.</title>
        <authorList>
            <consortium name="US DOE Joint Genome Institute"/>
            <person name="Copeland A."/>
            <person name="Lucas S."/>
            <person name="Lapidus A."/>
            <person name="Barry K."/>
            <person name="Detter J.C."/>
            <person name="Glavina del Rio T."/>
            <person name="Hammon N."/>
            <person name="Israni S."/>
            <person name="Dalin E."/>
            <person name="Tice H."/>
            <person name="Pitluck S."/>
            <person name="Saunders E."/>
            <person name="Brettin T."/>
            <person name="Bruce D."/>
            <person name="Han C."/>
            <person name="Tapia R."/>
            <person name="Schmutz J."/>
            <person name="Larimer F."/>
            <person name="Land M."/>
            <person name="Hauser L."/>
            <person name="Kyrpides N."/>
            <person name="Kim E."/>
            <person name="Lovley D."/>
            <person name="Richardson P."/>
        </authorList>
    </citation>
    <scope>NUCLEOTIDE SEQUENCE [LARGE SCALE GENOMIC DNA]</scope>
    <source>
        <strain evidence="2">DSM 2379 / NBRC 103807 / OttBd1</strain>
        <plasmid evidence="2">Plasmid pPRO2</plasmid>
    </source>
</reference>
<dbReference type="RefSeq" id="WP_011733954.1">
    <property type="nucleotide sequence ID" value="NC_008608.1"/>
</dbReference>
<keyword evidence="2" id="KW-1185">Reference proteome</keyword>
<accession>A0R877</accession>
<keyword evidence="1" id="KW-0614">Plasmid</keyword>
<protein>
    <submittedName>
        <fullName evidence="1">Uncharacterized protein</fullName>
    </submittedName>
</protein>
<dbReference type="OrthoDB" id="962262at2"/>
<name>A0R877_PELPD</name>
<dbReference type="AlphaFoldDB" id="A0R877"/>
<evidence type="ECO:0000313" key="1">
    <source>
        <dbReference type="EMBL" id="ABL01444.1"/>
    </source>
</evidence>
<proteinExistence type="predicted"/>
<evidence type="ECO:0000313" key="2">
    <source>
        <dbReference type="Proteomes" id="UP000006732"/>
    </source>
</evidence>
<organism evidence="1 2">
    <name type="scientific">Pelobacter propionicus (strain DSM 2379 / NBRC 103807 / OttBd1)</name>
    <dbReference type="NCBI Taxonomy" id="338966"/>
    <lineage>
        <taxon>Bacteria</taxon>
        <taxon>Pseudomonadati</taxon>
        <taxon>Thermodesulfobacteriota</taxon>
        <taxon>Desulfuromonadia</taxon>
        <taxon>Desulfuromonadales</taxon>
        <taxon>Desulfuromonadaceae</taxon>
        <taxon>Pelobacter</taxon>
    </lineage>
</organism>
<dbReference type="EMBL" id="CP000484">
    <property type="protein sequence ID" value="ABL01444.1"/>
    <property type="molecule type" value="Genomic_DNA"/>
</dbReference>
<dbReference type="Proteomes" id="UP000006732">
    <property type="component" value="Plasmid pPRO2"/>
</dbReference>
<sequence>MPKHSVSEAAKLAGVSRSHFYKKYIRPGLISIEKDKDNNPIIDTSEIMRVFGGIHCNTDNNVSKIQKDTLGNDNKNTILQTEVELLREQLAAAQERERLTADREKWMQKQIDQLTGQLADTTRLLEHKTLKPPKKRWWPF</sequence>
<dbReference type="KEGG" id="ppd:Ppro_3856"/>